<keyword evidence="1" id="KW-1133">Transmembrane helix</keyword>
<dbReference type="RefSeq" id="WP_029708413.1">
    <property type="nucleotide sequence ID" value="NZ_CP019239.1"/>
</dbReference>
<proteinExistence type="predicted"/>
<feature type="transmembrane region" description="Helical" evidence="1">
    <location>
        <begin position="22"/>
        <end position="42"/>
    </location>
</feature>
<evidence type="ECO:0000313" key="3">
    <source>
        <dbReference type="Proteomes" id="UP000186110"/>
    </source>
</evidence>
<keyword evidence="1" id="KW-0472">Membrane</keyword>
<feature type="transmembrane region" description="Helical" evidence="1">
    <location>
        <begin position="77"/>
        <end position="99"/>
    </location>
</feature>
<keyword evidence="1" id="KW-0812">Transmembrane</keyword>
<sequence>MNASFMDGLLHTMGTNVPVQPALWLTQCWQTLGWSVVLAWLGITLVRRLSQNRALHAGTTLVLAAWTWLPGPWSPDYWLALAFQAPSVLTALLCGLMLVRAWRAVPGLHQQTFSRPARSYAMAWIGVVLGWALLLDTFALLPVQLYAWGTSPLAVVGLAVLGLLPWLASSPIRRVQGVEWTPLAAVLLFALARLPSGNVWDAVLDPWLWLVLQGMVLRKALKRY</sequence>
<feature type="transmembrane region" description="Helical" evidence="1">
    <location>
        <begin position="54"/>
        <end position="71"/>
    </location>
</feature>
<reference evidence="2 3" key="1">
    <citation type="submission" date="2017-01" db="EMBL/GenBank/DDBJ databases">
        <authorList>
            <person name="Mah S.A."/>
            <person name="Swanson W.J."/>
            <person name="Moy G.W."/>
            <person name="Vacquier V.D."/>
        </authorList>
    </citation>
    <scope>NUCLEOTIDE SEQUENCE [LARGE SCALE GENOMIC DNA]</scope>
    <source>
        <strain evidence="2 3">DSM 22694</strain>
    </source>
</reference>
<dbReference type="STRING" id="1484693.RS694_16460"/>
<feature type="transmembrane region" description="Helical" evidence="1">
    <location>
        <begin position="146"/>
        <end position="168"/>
    </location>
</feature>
<dbReference type="Proteomes" id="UP000186110">
    <property type="component" value="Chromosome"/>
</dbReference>
<accession>A0A1P8KD56</accession>
<organism evidence="2 3">
    <name type="scientific">Rhodoferax saidenbachensis</name>
    <dbReference type="NCBI Taxonomy" id="1484693"/>
    <lineage>
        <taxon>Bacteria</taxon>
        <taxon>Pseudomonadati</taxon>
        <taxon>Pseudomonadota</taxon>
        <taxon>Betaproteobacteria</taxon>
        <taxon>Burkholderiales</taxon>
        <taxon>Comamonadaceae</taxon>
        <taxon>Rhodoferax</taxon>
    </lineage>
</organism>
<keyword evidence="3" id="KW-1185">Reference proteome</keyword>
<feature type="transmembrane region" description="Helical" evidence="1">
    <location>
        <begin position="120"/>
        <end position="140"/>
    </location>
</feature>
<gene>
    <name evidence="2" type="ORF">RS694_16460</name>
</gene>
<name>A0A1P8KD56_9BURK</name>
<dbReference type="AlphaFoldDB" id="A0A1P8KD56"/>
<dbReference type="EMBL" id="CP019239">
    <property type="protein sequence ID" value="APW43967.1"/>
    <property type="molecule type" value="Genomic_DNA"/>
</dbReference>
<dbReference type="KEGG" id="rsb:RS694_16460"/>
<protein>
    <submittedName>
        <fullName evidence="2">Uncharacterized protein</fullName>
    </submittedName>
</protein>
<evidence type="ECO:0000256" key="1">
    <source>
        <dbReference type="SAM" id="Phobius"/>
    </source>
</evidence>
<evidence type="ECO:0000313" key="2">
    <source>
        <dbReference type="EMBL" id="APW43967.1"/>
    </source>
</evidence>